<dbReference type="EMBL" id="BSSA01000009">
    <property type="protein sequence ID" value="GLW70819.1"/>
    <property type="molecule type" value="Genomic_DNA"/>
</dbReference>
<keyword evidence="2" id="KW-1133">Transmembrane helix</keyword>
<dbReference type="Proteomes" id="UP001165041">
    <property type="component" value="Unassembled WGS sequence"/>
</dbReference>
<protein>
    <submittedName>
        <fullName evidence="3">Uncharacterized protein</fullName>
    </submittedName>
</protein>
<reference evidence="3" key="1">
    <citation type="submission" date="2023-02" db="EMBL/GenBank/DDBJ databases">
        <title>Kitasatospora phosalacinea NBRC 14627.</title>
        <authorList>
            <person name="Ichikawa N."/>
            <person name="Sato H."/>
            <person name="Tonouchi N."/>
        </authorList>
    </citation>
    <scope>NUCLEOTIDE SEQUENCE</scope>
    <source>
        <strain evidence="3">NBRC 14627</strain>
    </source>
</reference>
<keyword evidence="2" id="KW-0812">Transmembrane</keyword>
<comment type="caution">
    <text evidence="3">The sequence shown here is derived from an EMBL/GenBank/DDBJ whole genome shotgun (WGS) entry which is preliminary data.</text>
</comment>
<gene>
    <name evidence="3" type="ORF">Kpho02_31180</name>
</gene>
<feature type="region of interest" description="Disordered" evidence="1">
    <location>
        <begin position="231"/>
        <end position="268"/>
    </location>
</feature>
<sequence>MPTDDELTAALALALDDAAALAPTGTDGRLAAAARRSGRRHRRHRLALTGALTVLALGATGAVVGHLPSGPGGPATVQEGDFGPATAEAERRSSVIVTAQWPGSPTPTHAIVFELALPSDDAAPDRGVQQDRTWRSDSYSVTLHVGQTAGRPEQLLCPTPDELRGLTCKRSVQPDGSVAVVVRGPLKNVAVRQDAPVNGYSLQGVRVFPDGRQVALFELYRDTEAEPVVSEEEFVTASEQTGFPQLDALPSTTSSTAPTASAGSSELG</sequence>
<evidence type="ECO:0000313" key="4">
    <source>
        <dbReference type="Proteomes" id="UP001165041"/>
    </source>
</evidence>
<accession>A0A9W6V0G8</accession>
<evidence type="ECO:0000256" key="1">
    <source>
        <dbReference type="SAM" id="MobiDB-lite"/>
    </source>
</evidence>
<name>A0A9W6V0G8_9ACTN</name>
<feature type="compositionally biased region" description="Low complexity" evidence="1">
    <location>
        <begin position="248"/>
        <end position="268"/>
    </location>
</feature>
<proteinExistence type="predicted"/>
<keyword evidence="2" id="KW-0472">Membrane</keyword>
<evidence type="ECO:0000313" key="3">
    <source>
        <dbReference type="EMBL" id="GLW70819.1"/>
    </source>
</evidence>
<evidence type="ECO:0000256" key="2">
    <source>
        <dbReference type="SAM" id="Phobius"/>
    </source>
</evidence>
<feature type="transmembrane region" description="Helical" evidence="2">
    <location>
        <begin position="46"/>
        <end position="67"/>
    </location>
</feature>
<dbReference type="RefSeq" id="WP_285736634.1">
    <property type="nucleotide sequence ID" value="NZ_BSSA01000009.1"/>
</dbReference>
<organism evidence="3 4">
    <name type="scientific">Kitasatospora phosalacinea</name>
    <dbReference type="NCBI Taxonomy" id="2065"/>
    <lineage>
        <taxon>Bacteria</taxon>
        <taxon>Bacillati</taxon>
        <taxon>Actinomycetota</taxon>
        <taxon>Actinomycetes</taxon>
        <taxon>Kitasatosporales</taxon>
        <taxon>Streptomycetaceae</taxon>
        <taxon>Kitasatospora</taxon>
    </lineage>
</organism>
<dbReference type="AlphaFoldDB" id="A0A9W6V0G8"/>